<dbReference type="AlphaFoldDB" id="A0A9N7UGE0"/>
<evidence type="ECO:0000256" key="4">
    <source>
        <dbReference type="ARBA" id="ARBA00016747"/>
    </source>
</evidence>
<comment type="caution">
    <text evidence="21">The sequence shown here is derived from an EMBL/GenBank/DDBJ whole genome shotgun (WGS) entry which is preliminary data.</text>
</comment>
<dbReference type="InterPro" id="IPR000637">
    <property type="entry name" value="HMGI/Y_DNA-bd_CS"/>
</dbReference>
<dbReference type="InterPro" id="IPR000116">
    <property type="entry name" value="HMGA"/>
</dbReference>
<feature type="region of interest" description="Disordered" evidence="20">
    <location>
        <begin position="97"/>
        <end position="127"/>
    </location>
</feature>
<evidence type="ECO:0000256" key="1">
    <source>
        <dbReference type="ARBA" id="ARBA00004123"/>
    </source>
</evidence>
<proteinExistence type="inferred from homology"/>
<dbReference type="GO" id="GO:0003677">
    <property type="term" value="F:DNA binding"/>
    <property type="evidence" value="ECO:0007669"/>
    <property type="project" value="UniProtKB-KW"/>
</dbReference>
<comment type="subcellular location">
    <subcellularLocation>
        <location evidence="2">Chromosome</location>
    </subcellularLocation>
    <subcellularLocation>
        <location evidence="1">Nucleus</location>
    </subcellularLocation>
</comment>
<dbReference type="InterPro" id="IPR017956">
    <property type="entry name" value="AT_hook_DNA-bd_motif"/>
</dbReference>
<evidence type="ECO:0000256" key="19">
    <source>
        <dbReference type="ARBA" id="ARBA00031514"/>
    </source>
</evidence>
<comment type="similarity">
    <text evidence="3">Belongs to the HMGA family.</text>
</comment>
<evidence type="ECO:0000256" key="7">
    <source>
        <dbReference type="ARBA" id="ARBA00022499"/>
    </source>
</evidence>
<dbReference type="GO" id="GO:0010557">
    <property type="term" value="P:positive regulation of macromolecule biosynthetic process"/>
    <property type="evidence" value="ECO:0007669"/>
    <property type="project" value="UniProtKB-ARBA"/>
</dbReference>
<evidence type="ECO:0000256" key="5">
    <source>
        <dbReference type="ARBA" id="ARBA00022454"/>
    </source>
</evidence>
<keyword evidence="14" id="KW-0238">DNA-binding</keyword>
<keyword evidence="15" id="KW-0804">Transcription</keyword>
<evidence type="ECO:0000256" key="2">
    <source>
        <dbReference type="ARBA" id="ARBA00004286"/>
    </source>
</evidence>
<evidence type="ECO:0000256" key="13">
    <source>
        <dbReference type="ARBA" id="ARBA00023015"/>
    </source>
</evidence>
<evidence type="ECO:0000256" key="18">
    <source>
        <dbReference type="ARBA" id="ARBA00025848"/>
    </source>
</evidence>
<evidence type="ECO:0000256" key="6">
    <source>
        <dbReference type="ARBA" id="ARBA00022481"/>
    </source>
</evidence>
<keyword evidence="22" id="KW-1185">Reference proteome</keyword>
<dbReference type="GO" id="GO:0006355">
    <property type="term" value="P:regulation of DNA-templated transcription"/>
    <property type="evidence" value="ECO:0007669"/>
    <property type="project" value="InterPro"/>
</dbReference>
<comment type="function">
    <text evidence="17">HMG-I/Y bind preferentially to the minor groove of A+T rich regions in double-stranded DNA. It is suggested that these proteins could function in nucleosome phasing and in the 3'-end processing of mRNA transcripts. They are also involved in the transcription regulation of genes containing, or in close proximity to A+T-rich regions.</text>
</comment>
<evidence type="ECO:0000256" key="15">
    <source>
        <dbReference type="ARBA" id="ARBA00023163"/>
    </source>
</evidence>
<evidence type="ECO:0000256" key="11">
    <source>
        <dbReference type="ARBA" id="ARBA00022843"/>
    </source>
</evidence>
<evidence type="ECO:0000256" key="3">
    <source>
        <dbReference type="ARBA" id="ARBA00010812"/>
    </source>
</evidence>
<dbReference type="PRINTS" id="PR00930">
    <property type="entry name" value="HIGHMOBLTYIY"/>
</dbReference>
<gene>
    <name evidence="21" type="ORF">PLEPLA_LOCUS17561</name>
</gene>
<dbReference type="PRINTS" id="PR00929">
    <property type="entry name" value="ATHOOK"/>
</dbReference>
<keyword evidence="11" id="KW-0832">Ubl conjugation</keyword>
<feature type="region of interest" description="Disordered" evidence="20">
    <location>
        <begin position="53"/>
        <end position="78"/>
    </location>
</feature>
<dbReference type="GO" id="GO:0003712">
    <property type="term" value="F:transcription coregulator activity"/>
    <property type="evidence" value="ECO:0007669"/>
    <property type="project" value="TreeGrafter"/>
</dbReference>
<reference evidence="21" key="1">
    <citation type="submission" date="2020-03" db="EMBL/GenBank/DDBJ databases">
        <authorList>
            <person name="Weist P."/>
        </authorList>
    </citation>
    <scope>NUCLEOTIDE SEQUENCE</scope>
</reference>
<evidence type="ECO:0000313" key="21">
    <source>
        <dbReference type="EMBL" id="CAB1429583.1"/>
    </source>
</evidence>
<evidence type="ECO:0000256" key="16">
    <source>
        <dbReference type="ARBA" id="ARBA00023242"/>
    </source>
</evidence>
<dbReference type="GO" id="GO:0005634">
    <property type="term" value="C:nucleus"/>
    <property type="evidence" value="ECO:0007669"/>
    <property type="project" value="UniProtKB-SubCell"/>
</dbReference>
<protein>
    <recommendedName>
        <fullName evidence="4">High mobility group protein HMG-I/HMG-Y</fullName>
    </recommendedName>
    <alternativeName>
        <fullName evidence="19">High mobility group AT-hook protein 1</fullName>
    </alternativeName>
</protein>
<keyword evidence="5" id="KW-0158">Chromosome</keyword>
<keyword evidence="16" id="KW-0539">Nucleus</keyword>
<feature type="compositionally biased region" description="Basic residues" evidence="20">
    <location>
        <begin position="205"/>
        <end position="224"/>
    </location>
</feature>
<keyword evidence="12" id="KW-0007">Acetylation</keyword>
<sequence>MGLKYLWKTERKEVNRVRNGEGRGWHARQAHAEQNIGLIEKSAPPFMPPSKPPFHQTPTPLIVRAEDPGGLGGRRRRWRRRRRRRWGCCRSVGGPFIISPPSGSQLHEGGSLNGPTTPPGWRLFPPTLHRDETHVPFIGLRRNKLLELQPQWVRPSGEGVKSDANMSDKGTVSPKEETGKRGRGRPRKQPQVKPADEPSGSPTPKRPRGRPKGSKNKSSFKGKKATAAATPTTGAKRRGRPSMEVKVEGDESLVVRLTVESCVSPQFKLLIGVTADVTMARASSSMVNIDALFLERS</sequence>
<feature type="region of interest" description="Disordered" evidence="20">
    <location>
        <begin position="155"/>
        <end position="245"/>
    </location>
</feature>
<evidence type="ECO:0000256" key="8">
    <source>
        <dbReference type="ARBA" id="ARBA00022553"/>
    </source>
</evidence>
<evidence type="ECO:0000313" key="22">
    <source>
        <dbReference type="Proteomes" id="UP001153269"/>
    </source>
</evidence>
<evidence type="ECO:0000256" key="17">
    <source>
        <dbReference type="ARBA" id="ARBA00025155"/>
    </source>
</evidence>
<keyword evidence="9" id="KW-0677">Repeat</keyword>
<keyword evidence="6" id="KW-0488">Methylation</keyword>
<dbReference type="PANTHER" id="PTHR23341">
    <property type="entry name" value="HIGH MOBILITY GROUP PROTEINS HMG-A AND C"/>
    <property type="match status" value="1"/>
</dbReference>
<organism evidence="21 22">
    <name type="scientific">Pleuronectes platessa</name>
    <name type="common">European plaice</name>
    <dbReference type="NCBI Taxonomy" id="8262"/>
    <lineage>
        <taxon>Eukaryota</taxon>
        <taxon>Metazoa</taxon>
        <taxon>Chordata</taxon>
        <taxon>Craniata</taxon>
        <taxon>Vertebrata</taxon>
        <taxon>Euteleostomi</taxon>
        <taxon>Actinopterygii</taxon>
        <taxon>Neopterygii</taxon>
        <taxon>Teleostei</taxon>
        <taxon>Neoteleostei</taxon>
        <taxon>Acanthomorphata</taxon>
        <taxon>Carangaria</taxon>
        <taxon>Pleuronectiformes</taxon>
        <taxon>Pleuronectoidei</taxon>
        <taxon>Pleuronectidae</taxon>
        <taxon>Pleuronectes</taxon>
    </lineage>
</organism>
<feature type="compositionally biased region" description="Basic residues" evidence="20">
    <location>
        <begin position="181"/>
        <end position="190"/>
    </location>
</feature>
<feature type="compositionally biased region" description="Low complexity" evidence="20">
    <location>
        <begin position="225"/>
        <end position="234"/>
    </location>
</feature>
<dbReference type="EMBL" id="CADEAL010001152">
    <property type="protein sequence ID" value="CAB1429583.1"/>
    <property type="molecule type" value="Genomic_DNA"/>
</dbReference>
<keyword evidence="8" id="KW-0597">Phosphoprotein</keyword>
<evidence type="ECO:0000256" key="20">
    <source>
        <dbReference type="SAM" id="MobiDB-lite"/>
    </source>
</evidence>
<comment type="subunit">
    <text evidence="18">Interacts with HIPK2.</text>
</comment>
<accession>A0A9N7UGE0</accession>
<keyword evidence="13" id="KW-0805">Transcription regulation</keyword>
<evidence type="ECO:0000256" key="9">
    <source>
        <dbReference type="ARBA" id="ARBA00022737"/>
    </source>
</evidence>
<dbReference type="PANTHER" id="PTHR23341:SF1">
    <property type="entry name" value="HIGH MOBILITY GROUP PROTEIN HMG-I_HMG-Y"/>
    <property type="match status" value="1"/>
</dbReference>
<dbReference type="SMART" id="SM00384">
    <property type="entry name" value="AT_hook"/>
    <property type="match status" value="2"/>
</dbReference>
<dbReference type="PROSITE" id="PS00354">
    <property type="entry name" value="HMGI_Y"/>
    <property type="match status" value="1"/>
</dbReference>
<dbReference type="GO" id="GO:0000785">
    <property type="term" value="C:chromatin"/>
    <property type="evidence" value="ECO:0007669"/>
    <property type="project" value="InterPro"/>
</dbReference>
<name>A0A9N7UGE0_PLEPL</name>
<keyword evidence="7" id="KW-1017">Isopeptide bond</keyword>
<evidence type="ECO:0000256" key="10">
    <source>
        <dbReference type="ARBA" id="ARBA00022765"/>
    </source>
</evidence>
<dbReference type="Proteomes" id="UP001153269">
    <property type="component" value="Unassembled WGS sequence"/>
</dbReference>
<evidence type="ECO:0000256" key="12">
    <source>
        <dbReference type="ARBA" id="ARBA00022990"/>
    </source>
</evidence>
<evidence type="ECO:0000256" key="14">
    <source>
        <dbReference type="ARBA" id="ARBA00023125"/>
    </source>
</evidence>
<keyword evidence="10" id="KW-0013">ADP-ribosylation</keyword>